<dbReference type="PRINTS" id="PR00781">
    <property type="entry name" value="LIPOSIGPTASE"/>
</dbReference>
<evidence type="ECO:0000256" key="7">
    <source>
        <dbReference type="SAM" id="Phobius"/>
    </source>
</evidence>
<dbReference type="GO" id="GO:0006508">
    <property type="term" value="P:proteolysis"/>
    <property type="evidence" value="ECO:0007669"/>
    <property type="project" value="UniProtKB-KW"/>
</dbReference>
<keyword evidence="6 7" id="KW-0472">Membrane</keyword>
<proteinExistence type="inferred from homology"/>
<gene>
    <name evidence="8" type="ORF">MNBD_GAMMA05-284</name>
</gene>
<keyword evidence="5 7" id="KW-1133">Transmembrane helix</keyword>
<keyword evidence="3 7" id="KW-0812">Transmembrane</keyword>
<reference evidence="8" key="1">
    <citation type="submission" date="2018-06" db="EMBL/GenBank/DDBJ databases">
        <authorList>
            <person name="Zhirakovskaya E."/>
        </authorList>
    </citation>
    <scope>NUCLEOTIDE SEQUENCE</scope>
</reference>
<dbReference type="GO" id="GO:0004190">
    <property type="term" value="F:aspartic-type endopeptidase activity"/>
    <property type="evidence" value="ECO:0007669"/>
    <property type="project" value="UniProtKB-EC"/>
</dbReference>
<dbReference type="HAMAP" id="MF_00161">
    <property type="entry name" value="LspA"/>
    <property type="match status" value="1"/>
</dbReference>
<keyword evidence="8" id="KW-0449">Lipoprotein</keyword>
<dbReference type="EMBL" id="UOFE01000034">
    <property type="protein sequence ID" value="VAW53294.1"/>
    <property type="molecule type" value="Genomic_DNA"/>
</dbReference>
<keyword evidence="1" id="KW-1003">Cell membrane</keyword>
<dbReference type="NCBIfam" id="TIGR00077">
    <property type="entry name" value="lspA"/>
    <property type="match status" value="1"/>
</dbReference>
<dbReference type="Pfam" id="PF01252">
    <property type="entry name" value="Peptidase_A8"/>
    <property type="match status" value="1"/>
</dbReference>
<dbReference type="PROSITE" id="PS00855">
    <property type="entry name" value="SPASE_II"/>
    <property type="match status" value="1"/>
</dbReference>
<evidence type="ECO:0000256" key="4">
    <source>
        <dbReference type="ARBA" id="ARBA00022801"/>
    </source>
</evidence>
<name>A0A3B0XBC9_9ZZZZ</name>
<evidence type="ECO:0000256" key="6">
    <source>
        <dbReference type="ARBA" id="ARBA00023136"/>
    </source>
</evidence>
<sequence length="162" mass="18348">MKWLWLSVLTIVLDQLTKYIAEAELLLHRPVAMFPGFNFTLMYNKGAAFSFLSEAGGWQRIFFVILSTVISIFLLFWLKQLTQDEKQKDNNLLQIAISLILGGAIGNLIDRALTGEVVDFIQVYYTTNYFPAFNIADSAITLGAGLLIIDMFLESKREKANK</sequence>
<evidence type="ECO:0000256" key="2">
    <source>
        <dbReference type="ARBA" id="ARBA00022670"/>
    </source>
</evidence>
<feature type="transmembrane region" description="Helical" evidence="7">
    <location>
        <begin position="58"/>
        <end position="78"/>
    </location>
</feature>
<keyword evidence="4 8" id="KW-0378">Hydrolase</keyword>
<evidence type="ECO:0000313" key="8">
    <source>
        <dbReference type="EMBL" id="VAW53294.1"/>
    </source>
</evidence>
<dbReference type="PANTHER" id="PTHR33695:SF1">
    <property type="entry name" value="LIPOPROTEIN SIGNAL PEPTIDASE"/>
    <property type="match status" value="1"/>
</dbReference>
<evidence type="ECO:0000256" key="5">
    <source>
        <dbReference type="ARBA" id="ARBA00022989"/>
    </source>
</evidence>
<protein>
    <submittedName>
        <fullName evidence="8">Lipoprotein signal peptidase</fullName>
        <ecNumber evidence="8">3.4.23.36</ecNumber>
    </submittedName>
</protein>
<feature type="transmembrane region" description="Helical" evidence="7">
    <location>
        <begin position="129"/>
        <end position="153"/>
    </location>
</feature>
<dbReference type="AlphaFoldDB" id="A0A3B0XBC9"/>
<dbReference type="EC" id="3.4.23.36" evidence="8"/>
<keyword evidence="2" id="KW-0645">Protease</keyword>
<feature type="transmembrane region" description="Helical" evidence="7">
    <location>
        <begin position="90"/>
        <end position="109"/>
    </location>
</feature>
<evidence type="ECO:0000256" key="3">
    <source>
        <dbReference type="ARBA" id="ARBA00022692"/>
    </source>
</evidence>
<dbReference type="GO" id="GO:0016020">
    <property type="term" value="C:membrane"/>
    <property type="evidence" value="ECO:0007669"/>
    <property type="project" value="InterPro"/>
</dbReference>
<dbReference type="PANTHER" id="PTHR33695">
    <property type="entry name" value="LIPOPROTEIN SIGNAL PEPTIDASE"/>
    <property type="match status" value="1"/>
</dbReference>
<accession>A0A3B0XBC9</accession>
<organism evidence="8">
    <name type="scientific">hydrothermal vent metagenome</name>
    <dbReference type="NCBI Taxonomy" id="652676"/>
    <lineage>
        <taxon>unclassified sequences</taxon>
        <taxon>metagenomes</taxon>
        <taxon>ecological metagenomes</taxon>
    </lineage>
</organism>
<dbReference type="InterPro" id="IPR001872">
    <property type="entry name" value="Peptidase_A8"/>
</dbReference>
<evidence type="ECO:0000256" key="1">
    <source>
        <dbReference type="ARBA" id="ARBA00022475"/>
    </source>
</evidence>